<dbReference type="eggNOG" id="arCOG09795">
    <property type="taxonomic scope" value="Archaea"/>
</dbReference>
<dbReference type="AlphaFoldDB" id="G7VGQ7"/>
<accession>G7VGQ7</accession>
<evidence type="ECO:0000313" key="2">
    <source>
        <dbReference type="Proteomes" id="UP000005867"/>
    </source>
</evidence>
<gene>
    <name evidence="1" type="ORF">P186_1747</name>
</gene>
<dbReference type="HOGENOM" id="CLU_1264605_0_0_2"/>
<protein>
    <submittedName>
        <fullName evidence="1">Uncharacterized protein</fullName>
    </submittedName>
</protein>
<dbReference type="STRING" id="1104324.P186_1747"/>
<dbReference type="EMBL" id="CP003098">
    <property type="protein sequence ID" value="AET33157.1"/>
    <property type="molecule type" value="Genomic_DNA"/>
</dbReference>
<organism evidence="1 2">
    <name type="scientific">Pyrobaculum ferrireducens</name>
    <dbReference type="NCBI Taxonomy" id="1104324"/>
    <lineage>
        <taxon>Archaea</taxon>
        <taxon>Thermoproteota</taxon>
        <taxon>Thermoprotei</taxon>
        <taxon>Thermoproteales</taxon>
        <taxon>Thermoproteaceae</taxon>
        <taxon>Pyrobaculum</taxon>
    </lineage>
</organism>
<name>G7VGQ7_9CREN</name>
<dbReference type="RefSeq" id="WP_014288982.1">
    <property type="nucleotide sequence ID" value="NC_016645.1"/>
</dbReference>
<dbReference type="Proteomes" id="UP000005867">
    <property type="component" value="Chromosome"/>
</dbReference>
<dbReference type="OrthoDB" id="378739at2157"/>
<evidence type="ECO:0000313" key="1">
    <source>
        <dbReference type="EMBL" id="AET33157.1"/>
    </source>
</evidence>
<dbReference type="KEGG" id="pyr:P186_1747"/>
<dbReference type="BioCyc" id="PSP1104324:GJSN-1713-MONOMER"/>
<reference evidence="1 2" key="1">
    <citation type="journal article" date="2012" name="J. Bacteriol.">
        <title>Complete genome sequence of strain 1860, a crenarchaeon of the genus pyrobaculum able to grow with various electron acceptors.</title>
        <authorList>
            <person name="Mardanov A.V."/>
            <person name="Gumerov V.M."/>
            <person name="Slobodkina G.B."/>
            <person name="Beletsky A.V."/>
            <person name="Bonch-Osmolovskaya E.A."/>
            <person name="Ravin N.V."/>
            <person name="Skryabin K.G."/>
        </authorList>
    </citation>
    <scope>NUCLEOTIDE SEQUENCE [LARGE SCALE GENOMIC DNA]</scope>
    <source>
        <strain evidence="1 2">1860</strain>
    </source>
</reference>
<proteinExistence type="predicted"/>
<dbReference type="GeneID" id="11596245"/>
<sequence>MICEYLARGAVCSQAYRRWSRPEFFKRLGLPPPGPAPRCTEVEEAAAYLVDHLLIPFYEGREVALTPAAVSALEAISAPLQALEGELSAYVPEDPVMVYTGPCVFGTRMRKNAVITGPRPIIERLAEYLQAPSHHFVAIDEGEPAELAEKYGVQAAVSCITAPRAPLKSYVLTCWENQWLGELLSKALGMPPATEGIAVPLRHAKLLIQHPRKNLNKR</sequence>
<keyword evidence="2" id="KW-1185">Reference proteome</keyword>